<evidence type="ECO:0000259" key="4">
    <source>
        <dbReference type="PROSITE" id="PS51059"/>
    </source>
</evidence>
<accession>A0ABR1FT55</accession>
<feature type="domain" description="Ubiquitin-like" evidence="3">
    <location>
        <begin position="312"/>
        <end position="387"/>
    </location>
</feature>
<dbReference type="PROSITE" id="PS50053">
    <property type="entry name" value="UBIQUITIN_2"/>
    <property type="match status" value="1"/>
</dbReference>
<reference evidence="5 6" key="1">
    <citation type="submission" date="2024-03" db="EMBL/GenBank/DDBJ databases">
        <title>Aureococcus anophagefferens CCMP1851 and Kratosvirus quantuckense: Draft genome of a second virus-susceptible host strain in the model system.</title>
        <authorList>
            <person name="Chase E."/>
            <person name="Truchon A.R."/>
            <person name="Schepens W."/>
            <person name="Wilhelm S.W."/>
        </authorList>
    </citation>
    <scope>NUCLEOTIDE SEQUENCE [LARGE SCALE GENOMIC DNA]</scope>
    <source>
        <strain evidence="5 6">CCMP1851</strain>
    </source>
</reference>
<dbReference type="EMBL" id="JBBJCI010000231">
    <property type="protein sequence ID" value="KAK7237866.1"/>
    <property type="molecule type" value="Genomic_DNA"/>
</dbReference>
<dbReference type="InterPro" id="IPR029071">
    <property type="entry name" value="Ubiquitin-like_domsf"/>
</dbReference>
<sequence>MLRQACPTARLSVVRRVRNRQLWKNYRECRDDIKRHNDGDANEQLLFHGTGATRADDVLKDPGGLDPRHSQGGGFYGRGVYLSERPDYQIGGRYAHFVSGSGQRRAELVVVKAALGAQQDFGTRVDADTRKMAMPGVRSEEPILQRFDSVRAGPHRPHVAGAGESGLNASFVHVLYEKRQLYVAYAIEVQLGLNGEPRPAVAAAPAAVPTAKPATARTAKPAPTAKRQKTTPDDILNGRFRDQNGEEIYFKVKKTVKLENLFNTYAQQNKGVSDQTWLRFLFDGQRIRSDQTCEDINFEDGDQFDVVVVDSLNIMLRDQTGEKTFFKVKKTTKLDKLFNAYSQRKGVNASSLRFLFDGQRVRGDQTAGDVKLEDGDRIDVMLDPTATPR</sequence>
<dbReference type="InterPro" id="IPR022617">
    <property type="entry name" value="Rad60/SUMO-like_dom"/>
</dbReference>
<evidence type="ECO:0000256" key="2">
    <source>
        <dbReference type="SAM" id="MobiDB-lite"/>
    </source>
</evidence>
<evidence type="ECO:0000259" key="3">
    <source>
        <dbReference type="PROSITE" id="PS50053"/>
    </source>
</evidence>
<dbReference type="SUPFAM" id="SSF54236">
    <property type="entry name" value="Ubiquitin-like"/>
    <property type="match status" value="2"/>
</dbReference>
<keyword evidence="1" id="KW-0808">Transferase</keyword>
<dbReference type="PANTHER" id="PTHR10562">
    <property type="entry name" value="SMALL UBIQUITIN-RELATED MODIFIER"/>
    <property type="match status" value="1"/>
</dbReference>
<dbReference type="Gene3D" id="3.90.228.10">
    <property type="match status" value="1"/>
</dbReference>
<dbReference type="Gene3D" id="3.10.20.90">
    <property type="entry name" value="Phosphatidylinositol 3-kinase Catalytic Subunit, Chain A, domain 1"/>
    <property type="match status" value="2"/>
</dbReference>
<gene>
    <name evidence="5" type="ORF">SO694_0002226</name>
</gene>
<evidence type="ECO:0000256" key="1">
    <source>
        <dbReference type="RuleBase" id="RU362114"/>
    </source>
</evidence>
<protein>
    <recommendedName>
        <fullName evidence="1">Poly [ADP-ribose] polymerase</fullName>
        <shortName evidence="1">PARP</shortName>
        <ecNumber evidence="1">2.4.2.-</ecNumber>
    </recommendedName>
</protein>
<comment type="caution">
    <text evidence="5">The sequence shown here is derived from an EMBL/GenBank/DDBJ whole genome shotgun (WGS) entry which is preliminary data.</text>
</comment>
<dbReference type="Pfam" id="PF11976">
    <property type="entry name" value="Rad60-SLD"/>
    <property type="match status" value="2"/>
</dbReference>
<name>A0ABR1FT55_AURAN</name>
<proteinExistence type="predicted"/>
<feature type="region of interest" description="Disordered" evidence="2">
    <location>
        <begin position="205"/>
        <end position="237"/>
    </location>
</feature>
<keyword evidence="1" id="KW-0520">NAD</keyword>
<evidence type="ECO:0000313" key="5">
    <source>
        <dbReference type="EMBL" id="KAK7237866.1"/>
    </source>
</evidence>
<keyword evidence="1" id="KW-0328">Glycosyltransferase</keyword>
<evidence type="ECO:0000313" key="6">
    <source>
        <dbReference type="Proteomes" id="UP001363151"/>
    </source>
</evidence>
<dbReference type="Proteomes" id="UP001363151">
    <property type="component" value="Unassembled WGS sequence"/>
</dbReference>
<feature type="domain" description="PARP catalytic" evidence="4">
    <location>
        <begin position="1"/>
        <end position="198"/>
    </location>
</feature>
<dbReference type="PROSITE" id="PS51059">
    <property type="entry name" value="PARP_CATALYTIC"/>
    <property type="match status" value="1"/>
</dbReference>
<keyword evidence="6" id="KW-1185">Reference proteome</keyword>
<dbReference type="InterPro" id="IPR000626">
    <property type="entry name" value="Ubiquitin-like_dom"/>
</dbReference>
<organism evidence="5 6">
    <name type="scientific">Aureococcus anophagefferens</name>
    <name type="common">Harmful bloom alga</name>
    <dbReference type="NCBI Taxonomy" id="44056"/>
    <lineage>
        <taxon>Eukaryota</taxon>
        <taxon>Sar</taxon>
        <taxon>Stramenopiles</taxon>
        <taxon>Ochrophyta</taxon>
        <taxon>Pelagophyceae</taxon>
        <taxon>Pelagomonadales</taxon>
        <taxon>Pelagomonadaceae</taxon>
        <taxon>Aureococcus</taxon>
    </lineage>
</organism>
<dbReference type="EC" id="2.4.2.-" evidence="1"/>
<dbReference type="InterPro" id="IPR012317">
    <property type="entry name" value="Poly(ADP-ribose)pol_cat_dom"/>
</dbReference>
<dbReference type="SMART" id="SM00213">
    <property type="entry name" value="UBQ"/>
    <property type="match status" value="2"/>
</dbReference>
<dbReference type="SUPFAM" id="SSF56399">
    <property type="entry name" value="ADP-ribosylation"/>
    <property type="match status" value="1"/>
</dbReference>
<feature type="compositionally biased region" description="Low complexity" evidence="2">
    <location>
        <begin position="205"/>
        <end position="225"/>
    </location>
</feature>
<dbReference type="Pfam" id="PF00644">
    <property type="entry name" value="PARP"/>
    <property type="match status" value="1"/>
</dbReference>